<dbReference type="InterPro" id="IPR027443">
    <property type="entry name" value="IPNS-like_sf"/>
</dbReference>
<dbReference type="Pfam" id="PF03171">
    <property type="entry name" value="2OG-FeII_Oxy"/>
    <property type="match status" value="1"/>
</dbReference>
<protein>
    <recommendedName>
        <fullName evidence="2">Fe2OG dioxygenase domain-containing protein</fullName>
    </recommendedName>
</protein>
<dbReference type="GO" id="GO:0044283">
    <property type="term" value="P:small molecule biosynthetic process"/>
    <property type="evidence" value="ECO:0007669"/>
    <property type="project" value="UniProtKB-ARBA"/>
</dbReference>
<dbReference type="EMBL" id="UFAJ01000103">
    <property type="protein sequence ID" value="SSD59186.1"/>
    <property type="molecule type" value="Genomic_DNA"/>
</dbReference>
<comment type="similarity">
    <text evidence="1">Belongs to the iron/ascorbate-dependent oxidoreductase family.</text>
</comment>
<keyword evidence="1" id="KW-0479">Metal-binding</keyword>
<dbReference type="Gene3D" id="2.60.120.330">
    <property type="entry name" value="B-lactam Antibiotic, Isopenicillin N Synthase, Chain"/>
    <property type="match status" value="1"/>
</dbReference>
<evidence type="ECO:0000256" key="1">
    <source>
        <dbReference type="RuleBase" id="RU003682"/>
    </source>
</evidence>
<sequence>MSNPLAVVDISKPEQEITQHLLDAARNQGFLYIDGHGIPKTQVEKLFKISEDFFTNTPEEEKLKYSINPKTNIGYSHFKSENLDLRKIKDFKEAYNFGYIDFESGNFNQSKSQYYKDKNIFEEITNPTPQLFQNPSNSNILSDTMVRLHRVARVIMRLIAASLNIENKNFFTEKLRPKEPNGSTLRLLHYPLIRTDLDGADSLDEETLSIRAGAHTDYGALAMLFQKQGQQGLQLQLNGNNPAEWTNVPYIETSHEGMAAPLVINFGDLLNFWTQGILKSTVHRVKFKAGENRNSDRYSIVFFVHPEFDTLLEPVPSDIVKKASNGKSIPQMTALEHLQKRLKETYNW</sequence>
<dbReference type="InterPro" id="IPR044861">
    <property type="entry name" value="IPNS-like_FE2OG_OXY"/>
</dbReference>
<dbReference type="AlphaFoldDB" id="A0A376B3C2"/>
<evidence type="ECO:0000313" key="4">
    <source>
        <dbReference type="Proteomes" id="UP000262825"/>
    </source>
</evidence>
<organism evidence="3 4">
    <name type="scientific">Saccharomycodes ludwigii</name>
    <dbReference type="NCBI Taxonomy" id="36035"/>
    <lineage>
        <taxon>Eukaryota</taxon>
        <taxon>Fungi</taxon>
        <taxon>Dikarya</taxon>
        <taxon>Ascomycota</taxon>
        <taxon>Saccharomycotina</taxon>
        <taxon>Saccharomycetes</taxon>
        <taxon>Saccharomycodales</taxon>
        <taxon>Saccharomycodaceae</taxon>
        <taxon>Saccharomycodes</taxon>
    </lineage>
</organism>
<proteinExistence type="inferred from homology"/>
<feature type="domain" description="Fe2OG dioxygenase" evidence="2">
    <location>
        <begin position="180"/>
        <end position="306"/>
    </location>
</feature>
<gene>
    <name evidence="3" type="ORF">SCODWIG_00947</name>
</gene>
<dbReference type="InterPro" id="IPR026992">
    <property type="entry name" value="DIOX_N"/>
</dbReference>
<dbReference type="GO" id="GO:0016491">
    <property type="term" value="F:oxidoreductase activity"/>
    <property type="evidence" value="ECO:0007669"/>
    <property type="project" value="UniProtKB-KW"/>
</dbReference>
<dbReference type="VEuPathDB" id="FungiDB:SCODWIG_00947"/>
<name>A0A376B3C2_9ASCO</name>
<dbReference type="InterPro" id="IPR050231">
    <property type="entry name" value="Iron_ascorbate_oxido_reductase"/>
</dbReference>
<keyword evidence="1" id="KW-0408">Iron</keyword>
<dbReference type="InterPro" id="IPR005123">
    <property type="entry name" value="Oxoglu/Fe-dep_dioxygenase_dom"/>
</dbReference>
<evidence type="ECO:0000259" key="2">
    <source>
        <dbReference type="PROSITE" id="PS51471"/>
    </source>
</evidence>
<reference evidence="4" key="1">
    <citation type="submission" date="2018-06" db="EMBL/GenBank/DDBJ databases">
        <authorList>
            <person name="Guldener U."/>
        </authorList>
    </citation>
    <scope>NUCLEOTIDE SEQUENCE [LARGE SCALE GENOMIC DNA]</scope>
    <source>
        <strain evidence="4">UTAD17</strain>
    </source>
</reference>
<dbReference type="PROSITE" id="PS51471">
    <property type="entry name" value="FE2OG_OXY"/>
    <property type="match status" value="1"/>
</dbReference>
<accession>A0A376B3C2</accession>
<evidence type="ECO:0000313" key="3">
    <source>
        <dbReference type="EMBL" id="SSD59186.1"/>
    </source>
</evidence>
<keyword evidence="1" id="KW-0560">Oxidoreductase</keyword>
<dbReference type="PANTHER" id="PTHR47990">
    <property type="entry name" value="2-OXOGLUTARATE (2OG) AND FE(II)-DEPENDENT OXYGENASE SUPERFAMILY PROTEIN-RELATED"/>
    <property type="match status" value="1"/>
</dbReference>
<dbReference type="SUPFAM" id="SSF51197">
    <property type="entry name" value="Clavaminate synthase-like"/>
    <property type="match status" value="1"/>
</dbReference>
<keyword evidence="4" id="KW-1185">Reference proteome</keyword>
<dbReference type="Proteomes" id="UP000262825">
    <property type="component" value="Unassembled WGS sequence"/>
</dbReference>
<dbReference type="Pfam" id="PF14226">
    <property type="entry name" value="DIOX_N"/>
    <property type="match status" value="1"/>
</dbReference>
<dbReference type="GO" id="GO:0046872">
    <property type="term" value="F:metal ion binding"/>
    <property type="evidence" value="ECO:0007669"/>
    <property type="project" value="UniProtKB-KW"/>
</dbReference>